<dbReference type="GO" id="GO:0016740">
    <property type="term" value="F:transferase activity"/>
    <property type="evidence" value="ECO:0007669"/>
    <property type="project" value="UniProtKB-KW"/>
</dbReference>
<proteinExistence type="predicted"/>
<keyword evidence="4" id="KW-0677">Repeat</keyword>
<evidence type="ECO:0000259" key="9">
    <source>
        <dbReference type="PROSITE" id="PS51873"/>
    </source>
</evidence>
<feature type="region of interest" description="Disordered" evidence="8">
    <location>
        <begin position="1"/>
        <end position="29"/>
    </location>
</feature>
<dbReference type="Gene3D" id="1.20.120.1750">
    <property type="match status" value="1"/>
</dbReference>
<dbReference type="PANTHER" id="PTHR22770:SF47">
    <property type="entry name" value="E3 UBIQUITIN-PROTEIN LIGASE RNF216"/>
    <property type="match status" value="1"/>
</dbReference>
<evidence type="ECO:0000256" key="5">
    <source>
        <dbReference type="ARBA" id="ARBA00022771"/>
    </source>
</evidence>
<dbReference type="GO" id="GO:0008270">
    <property type="term" value="F:zinc ion binding"/>
    <property type="evidence" value="ECO:0007669"/>
    <property type="project" value="UniProtKB-KW"/>
</dbReference>
<keyword evidence="2" id="KW-0808">Transferase</keyword>
<feature type="compositionally biased region" description="Basic and acidic residues" evidence="8">
    <location>
        <begin position="7"/>
        <end position="29"/>
    </location>
</feature>
<evidence type="ECO:0000256" key="4">
    <source>
        <dbReference type="ARBA" id="ARBA00022737"/>
    </source>
</evidence>
<evidence type="ECO:0000313" key="11">
    <source>
        <dbReference type="Proteomes" id="UP000594342"/>
    </source>
</evidence>
<evidence type="ECO:0000256" key="7">
    <source>
        <dbReference type="ARBA" id="ARBA00022833"/>
    </source>
</evidence>
<evidence type="ECO:0000256" key="6">
    <source>
        <dbReference type="ARBA" id="ARBA00022786"/>
    </source>
</evidence>
<sequence>MSGQNTDETKQKGKLDEYTEEPPLRDDSVDKVECPCCLDEVLLSGIVVCSGDVENNVHYICESCLRRSIMAVLNQKTPVWCGMCRGKNKGRFPDDNIKRVLNEDEYKKYLDSKVIEENLSIAKVLSDYFMCPFCSKYGVIIENVDGLTDADLGIHCPLCDKNWCAKCRNVSHVPSPCGKLTTDDPDVVRKMVEYVIDESAIKRCPKCLTKFDKEDGCNLIKCDSCKSSSCHTCSVEIQEKNGTFYWHFAGREGAPPDAKCQLWYASGTDDVIKKGNKDYIFKMTVSSLNKLATTNADNAKVLVALYTEIVKRGYGEAVTEFKSFVEGYIKVNSEKEADHVTSSGSAQTSQPKKTNERKSDRLSSKKKKNDCILM</sequence>
<dbReference type="EMBL" id="UPSH01000001">
    <property type="protein sequence ID" value="VBB17573.1"/>
    <property type="molecule type" value="Genomic_DNA"/>
</dbReference>
<evidence type="ECO:0000256" key="3">
    <source>
        <dbReference type="ARBA" id="ARBA00022723"/>
    </source>
</evidence>
<evidence type="ECO:0000256" key="1">
    <source>
        <dbReference type="ARBA" id="ARBA00004906"/>
    </source>
</evidence>
<accession>A0A5K0U8C7</accession>
<dbReference type="InterPro" id="IPR013083">
    <property type="entry name" value="Znf_RING/FYVE/PHD"/>
</dbReference>
<keyword evidence="11" id="KW-1185">Reference proteome</keyword>
<feature type="domain" description="RING-type" evidence="9">
    <location>
        <begin position="30"/>
        <end position="253"/>
    </location>
</feature>
<evidence type="ECO:0000256" key="2">
    <source>
        <dbReference type="ARBA" id="ARBA00022679"/>
    </source>
</evidence>
<comment type="caution">
    <text evidence="10">The sequence shown here is derived from an EMBL/GenBank/DDBJ whole genome shotgun (WGS) entry which is preliminary data.</text>
</comment>
<evidence type="ECO:0000313" key="10">
    <source>
        <dbReference type="EMBL" id="VBB17573.1"/>
    </source>
</evidence>
<evidence type="ECO:0000256" key="8">
    <source>
        <dbReference type="SAM" id="MobiDB-lite"/>
    </source>
</evidence>
<gene>
    <name evidence="10" type="ORF">YASMINEVIRUS_35</name>
</gene>
<dbReference type="InterPro" id="IPR051628">
    <property type="entry name" value="LUBAC_E3_Ligases"/>
</dbReference>
<feature type="region of interest" description="Disordered" evidence="8">
    <location>
        <begin position="336"/>
        <end position="374"/>
    </location>
</feature>
<dbReference type="PANTHER" id="PTHR22770">
    <property type="entry name" value="UBIQUITIN CONJUGATING ENZYME 7 INTERACTING PROTEIN-RELATED"/>
    <property type="match status" value="1"/>
</dbReference>
<reference evidence="10 11" key="1">
    <citation type="submission" date="2018-10" db="EMBL/GenBank/DDBJ databases">
        <authorList>
            <consortium name="IHU Genomes"/>
        </authorList>
    </citation>
    <scope>NUCLEOTIDE SEQUENCE [LARGE SCALE GENOMIC DNA]</scope>
    <source>
        <strain evidence="10 11">A1</strain>
    </source>
</reference>
<protein>
    <recommendedName>
        <fullName evidence="9">RING-type domain-containing protein</fullName>
    </recommendedName>
</protein>
<name>A0A5K0U8C7_9VIRU</name>
<dbReference type="Pfam" id="PF26200">
    <property type="entry name" value="Rcat_RNF216"/>
    <property type="match status" value="1"/>
</dbReference>
<keyword evidence="7" id="KW-0862">Zinc</keyword>
<keyword evidence="5" id="KW-0863">Zinc-finger</keyword>
<organism evidence="10 11">
    <name type="scientific">Yasminevirus sp. GU-2018</name>
    <dbReference type="NCBI Taxonomy" id="2420051"/>
    <lineage>
        <taxon>Viruses</taxon>
        <taxon>Varidnaviria</taxon>
        <taxon>Bamfordvirae</taxon>
        <taxon>Nucleocytoviricota</taxon>
        <taxon>Megaviricetes</taxon>
        <taxon>Imitervirales</taxon>
        <taxon>Mimiviridae</taxon>
        <taxon>Klosneuvirinae</taxon>
        <taxon>Yasminevirus</taxon>
        <taxon>Yasminevirus saudimassiliense</taxon>
    </lineage>
</organism>
<dbReference type="SUPFAM" id="SSF57850">
    <property type="entry name" value="RING/U-box"/>
    <property type="match status" value="2"/>
</dbReference>
<keyword evidence="3" id="KW-0479">Metal-binding</keyword>
<dbReference type="PROSITE" id="PS51873">
    <property type="entry name" value="TRIAD"/>
    <property type="match status" value="1"/>
</dbReference>
<feature type="compositionally biased region" description="Polar residues" evidence="8">
    <location>
        <begin position="340"/>
        <end position="352"/>
    </location>
</feature>
<dbReference type="Gene3D" id="3.30.40.10">
    <property type="entry name" value="Zinc/RING finger domain, C3HC4 (zinc finger)"/>
    <property type="match status" value="1"/>
</dbReference>
<dbReference type="Proteomes" id="UP000594342">
    <property type="component" value="Unassembled WGS sequence"/>
</dbReference>
<feature type="compositionally biased region" description="Basic and acidic residues" evidence="8">
    <location>
        <begin position="353"/>
        <end position="363"/>
    </location>
</feature>
<dbReference type="InterPro" id="IPR044066">
    <property type="entry name" value="TRIAD_supradom"/>
</dbReference>
<keyword evidence="6" id="KW-0833">Ubl conjugation pathway</keyword>
<comment type="pathway">
    <text evidence="1">Protein modification; protein ubiquitination.</text>
</comment>